<name>A0A7R9BHI8_9CRUS</name>
<evidence type="ECO:0000313" key="3">
    <source>
        <dbReference type="Proteomes" id="UP000678499"/>
    </source>
</evidence>
<dbReference type="Pfam" id="PF01593">
    <property type="entry name" value="Amino_oxidase"/>
    <property type="match status" value="1"/>
</dbReference>
<accession>A0A7R9BHI8</accession>
<dbReference type="Proteomes" id="UP000678499">
    <property type="component" value="Unassembled WGS sequence"/>
</dbReference>
<reference evidence="2" key="1">
    <citation type="submission" date="2020-11" db="EMBL/GenBank/DDBJ databases">
        <authorList>
            <person name="Tran Van P."/>
        </authorList>
    </citation>
    <scope>NUCLEOTIDE SEQUENCE</scope>
</reference>
<dbReference type="AlphaFoldDB" id="A0A7R9BHI8"/>
<dbReference type="InterPro" id="IPR050281">
    <property type="entry name" value="Flavin_monoamine_oxidase"/>
</dbReference>
<keyword evidence="3" id="KW-1185">Reference proteome</keyword>
<protein>
    <recommendedName>
        <fullName evidence="1">Amine oxidase domain-containing protein</fullName>
    </recommendedName>
</protein>
<dbReference type="InterPro" id="IPR002937">
    <property type="entry name" value="Amino_oxidase"/>
</dbReference>
<dbReference type="PANTHER" id="PTHR10742:SF398">
    <property type="entry name" value="AMINE OXIDASE DOMAIN-CONTAINING PROTEIN-RELATED"/>
    <property type="match status" value="1"/>
</dbReference>
<dbReference type="EMBL" id="CAJPEX010000202">
    <property type="protein sequence ID" value="CAG0914237.1"/>
    <property type="molecule type" value="Genomic_DNA"/>
</dbReference>
<proteinExistence type="predicted"/>
<sequence>MEEIVIETNNLMDLESNYFLPRSQWWSNEYFRGSYSHRNLRSNELGVKATDLAEPLYRMDEATGRKVPVVMFAGEALHSTYYSTVHGAFESGKSVALDLIRSFTDL</sequence>
<evidence type="ECO:0000259" key="1">
    <source>
        <dbReference type="Pfam" id="PF01593"/>
    </source>
</evidence>
<dbReference type="InterPro" id="IPR036188">
    <property type="entry name" value="FAD/NAD-bd_sf"/>
</dbReference>
<dbReference type="SUPFAM" id="SSF51905">
    <property type="entry name" value="FAD/NAD(P)-binding domain"/>
    <property type="match status" value="1"/>
</dbReference>
<dbReference type="Gene3D" id="3.50.50.60">
    <property type="entry name" value="FAD/NAD(P)-binding domain"/>
    <property type="match status" value="1"/>
</dbReference>
<dbReference type="GO" id="GO:0046592">
    <property type="term" value="F:polyamine oxidase activity"/>
    <property type="evidence" value="ECO:0007669"/>
    <property type="project" value="TreeGrafter"/>
</dbReference>
<feature type="domain" description="Amine oxidase" evidence="1">
    <location>
        <begin position="22"/>
        <end position="99"/>
    </location>
</feature>
<dbReference type="OrthoDB" id="5046242at2759"/>
<organism evidence="2">
    <name type="scientific">Notodromas monacha</name>
    <dbReference type="NCBI Taxonomy" id="399045"/>
    <lineage>
        <taxon>Eukaryota</taxon>
        <taxon>Metazoa</taxon>
        <taxon>Ecdysozoa</taxon>
        <taxon>Arthropoda</taxon>
        <taxon>Crustacea</taxon>
        <taxon>Oligostraca</taxon>
        <taxon>Ostracoda</taxon>
        <taxon>Podocopa</taxon>
        <taxon>Podocopida</taxon>
        <taxon>Cypridocopina</taxon>
        <taxon>Cypridoidea</taxon>
        <taxon>Cyprididae</taxon>
        <taxon>Notodromas</taxon>
    </lineage>
</organism>
<evidence type="ECO:0000313" key="2">
    <source>
        <dbReference type="EMBL" id="CAD7274085.1"/>
    </source>
</evidence>
<dbReference type="EMBL" id="OA882239">
    <property type="protein sequence ID" value="CAD7274085.1"/>
    <property type="molecule type" value="Genomic_DNA"/>
</dbReference>
<dbReference type="PANTHER" id="PTHR10742">
    <property type="entry name" value="FLAVIN MONOAMINE OXIDASE"/>
    <property type="match status" value="1"/>
</dbReference>
<gene>
    <name evidence="2" type="ORF">NMOB1V02_LOCUS1941</name>
</gene>